<accession>A0A2P5CM97</accession>
<feature type="region of interest" description="Disordered" evidence="1">
    <location>
        <begin position="22"/>
        <end position="48"/>
    </location>
</feature>
<evidence type="ECO:0000256" key="1">
    <source>
        <dbReference type="SAM" id="MobiDB-lite"/>
    </source>
</evidence>
<protein>
    <submittedName>
        <fullName evidence="2">Heat shock protein Hsp90 family</fullName>
    </submittedName>
</protein>
<gene>
    <name evidence="2" type="ORF">PanWU01x14_140180</name>
</gene>
<feature type="compositionally biased region" description="Basic and acidic residues" evidence="1">
    <location>
        <begin position="33"/>
        <end position="48"/>
    </location>
</feature>
<dbReference type="EMBL" id="JXTB01000115">
    <property type="protein sequence ID" value="PON62168.1"/>
    <property type="molecule type" value="Genomic_DNA"/>
</dbReference>
<evidence type="ECO:0000313" key="3">
    <source>
        <dbReference type="Proteomes" id="UP000237105"/>
    </source>
</evidence>
<dbReference type="STRING" id="3476.A0A2P5CM97"/>
<dbReference type="Proteomes" id="UP000237105">
    <property type="component" value="Unassembled WGS sequence"/>
</dbReference>
<dbReference type="OrthoDB" id="1732011at2759"/>
<comment type="caution">
    <text evidence="2">The sequence shown here is derived from an EMBL/GenBank/DDBJ whole genome shotgun (WGS) entry which is preliminary data.</text>
</comment>
<dbReference type="AlphaFoldDB" id="A0A2P5CM97"/>
<reference evidence="3" key="1">
    <citation type="submission" date="2016-06" db="EMBL/GenBank/DDBJ databases">
        <title>Parallel loss of symbiosis genes in relatives of nitrogen-fixing non-legume Parasponia.</title>
        <authorList>
            <person name="Van Velzen R."/>
            <person name="Holmer R."/>
            <person name="Bu F."/>
            <person name="Rutten L."/>
            <person name="Van Zeijl A."/>
            <person name="Liu W."/>
            <person name="Santuari L."/>
            <person name="Cao Q."/>
            <person name="Sharma T."/>
            <person name="Shen D."/>
            <person name="Roswanjaya Y."/>
            <person name="Wardhani T."/>
            <person name="Kalhor M.S."/>
            <person name="Jansen J."/>
            <person name="Van den Hoogen J."/>
            <person name="Gungor B."/>
            <person name="Hartog M."/>
            <person name="Hontelez J."/>
            <person name="Verver J."/>
            <person name="Yang W.-C."/>
            <person name="Schijlen E."/>
            <person name="Repin R."/>
            <person name="Schilthuizen M."/>
            <person name="Schranz E."/>
            <person name="Heidstra R."/>
            <person name="Miyata K."/>
            <person name="Fedorova E."/>
            <person name="Kohlen W."/>
            <person name="Bisseling T."/>
            <person name="Smit S."/>
            <person name="Geurts R."/>
        </authorList>
    </citation>
    <scope>NUCLEOTIDE SEQUENCE [LARGE SCALE GENOMIC DNA]</scope>
    <source>
        <strain evidence="3">cv. WU1-14</strain>
    </source>
</reference>
<name>A0A2P5CM97_PARAD</name>
<feature type="compositionally biased region" description="Polar residues" evidence="1">
    <location>
        <begin position="23"/>
        <end position="32"/>
    </location>
</feature>
<sequence length="79" mass="9136">MPLEDQLRHHLVDTPKVEDKISTIPNGLSTDSDVAKREAEWNSKRSPHNNDEKFEFKVEVSSLRLIVHLLFLNIYGLSH</sequence>
<keyword evidence="2" id="KW-0346">Stress response</keyword>
<organism evidence="2 3">
    <name type="scientific">Parasponia andersonii</name>
    <name type="common">Sponia andersonii</name>
    <dbReference type="NCBI Taxonomy" id="3476"/>
    <lineage>
        <taxon>Eukaryota</taxon>
        <taxon>Viridiplantae</taxon>
        <taxon>Streptophyta</taxon>
        <taxon>Embryophyta</taxon>
        <taxon>Tracheophyta</taxon>
        <taxon>Spermatophyta</taxon>
        <taxon>Magnoliopsida</taxon>
        <taxon>eudicotyledons</taxon>
        <taxon>Gunneridae</taxon>
        <taxon>Pentapetalae</taxon>
        <taxon>rosids</taxon>
        <taxon>fabids</taxon>
        <taxon>Rosales</taxon>
        <taxon>Cannabaceae</taxon>
        <taxon>Parasponia</taxon>
    </lineage>
</organism>
<evidence type="ECO:0000313" key="2">
    <source>
        <dbReference type="EMBL" id="PON62168.1"/>
    </source>
</evidence>
<keyword evidence="3" id="KW-1185">Reference proteome</keyword>
<proteinExistence type="predicted"/>